<comment type="subunit">
    <text evidence="14">Homodimer.</text>
</comment>
<dbReference type="PANTHER" id="PTHR42945:SF11">
    <property type="entry name" value="PHOSPHORIBOSYL-AMP CYCLOHYDROLASE"/>
    <property type="match status" value="1"/>
</dbReference>
<evidence type="ECO:0000313" key="18">
    <source>
        <dbReference type="Proteomes" id="UP000181942"/>
    </source>
</evidence>
<dbReference type="HAMAP" id="MF_01021">
    <property type="entry name" value="HisI"/>
    <property type="match status" value="1"/>
</dbReference>
<dbReference type="GO" id="GO:0005737">
    <property type="term" value="C:cytoplasm"/>
    <property type="evidence" value="ECO:0007669"/>
    <property type="project" value="UniProtKB-SubCell"/>
</dbReference>
<comment type="similarity">
    <text evidence="6">In the N-terminal section; belongs to the PRA-CH family.</text>
</comment>
<dbReference type="STRING" id="68239.GCA_000745715_04143"/>
<feature type="binding site" evidence="14">
    <location>
        <position position="119"/>
    </location>
    <ligand>
        <name>Zn(2+)</name>
        <dbReference type="ChEBI" id="CHEBI:29105"/>
        <note>ligand shared between dimeric partners</note>
    </ligand>
</feature>
<dbReference type="SUPFAM" id="SSF141734">
    <property type="entry name" value="HisI-like"/>
    <property type="match status" value="1"/>
</dbReference>
<keyword evidence="9 14" id="KW-0479">Metal-binding</keyword>
<evidence type="ECO:0000256" key="7">
    <source>
        <dbReference type="ARBA" id="ARBA00022490"/>
    </source>
</evidence>
<comment type="catalytic activity">
    <reaction evidence="2">
        <text>1-(5-phospho-beta-D-ribosyl)-ATP + H2O = 1-(5-phospho-beta-D-ribosyl)-5'-AMP + diphosphate + H(+)</text>
        <dbReference type="Rhea" id="RHEA:22828"/>
        <dbReference type="ChEBI" id="CHEBI:15377"/>
        <dbReference type="ChEBI" id="CHEBI:15378"/>
        <dbReference type="ChEBI" id="CHEBI:33019"/>
        <dbReference type="ChEBI" id="CHEBI:59457"/>
        <dbReference type="ChEBI" id="CHEBI:73183"/>
        <dbReference type="EC" id="3.6.1.31"/>
    </reaction>
</comment>
<dbReference type="InterPro" id="IPR002496">
    <property type="entry name" value="PRib_AMP_CycHydrolase_dom"/>
</dbReference>
<comment type="subcellular location">
    <subcellularLocation>
        <location evidence="14">Cytoplasm</location>
    </subcellularLocation>
</comment>
<name>A0A1I2CR86_9ACTN</name>
<comment type="similarity">
    <text evidence="14">Belongs to the PRA-CH family.</text>
</comment>
<evidence type="ECO:0000256" key="4">
    <source>
        <dbReference type="ARBA" id="ARBA00005204"/>
    </source>
</evidence>
<evidence type="ECO:0000256" key="10">
    <source>
        <dbReference type="ARBA" id="ARBA00022801"/>
    </source>
</evidence>
<evidence type="ECO:0000256" key="15">
    <source>
        <dbReference type="SAM" id="MobiDB-lite"/>
    </source>
</evidence>
<comment type="function">
    <text evidence="14">Catalyzes the hydrolysis of the adenine ring of phosphoribosyl-AMP.</text>
</comment>
<keyword evidence="12 14" id="KW-0460">Magnesium</keyword>
<evidence type="ECO:0000256" key="14">
    <source>
        <dbReference type="HAMAP-Rule" id="MF_01021"/>
    </source>
</evidence>
<dbReference type="GO" id="GO:0004636">
    <property type="term" value="F:phosphoribosyl-ATP diphosphatase activity"/>
    <property type="evidence" value="ECO:0007669"/>
    <property type="project" value="UniProtKB-EC"/>
</dbReference>
<keyword evidence="8 14" id="KW-0028">Amino-acid biosynthesis</keyword>
<feature type="binding site" evidence="14">
    <location>
        <position position="118"/>
    </location>
    <ligand>
        <name>Mg(2+)</name>
        <dbReference type="ChEBI" id="CHEBI:18420"/>
    </ligand>
</feature>
<dbReference type="Gene3D" id="3.10.20.810">
    <property type="entry name" value="Phosphoribosyl-AMP cyclohydrolase"/>
    <property type="match status" value="1"/>
</dbReference>
<comment type="pathway">
    <text evidence="3 14">Amino-acid biosynthesis; L-histidine biosynthesis; L-histidine from 5-phospho-alpha-D-ribose 1-diphosphate: step 3/9.</text>
</comment>
<accession>A0A1I2CR86</accession>
<dbReference type="AlphaFoldDB" id="A0A1I2CR86"/>
<evidence type="ECO:0000256" key="2">
    <source>
        <dbReference type="ARBA" id="ARBA00001460"/>
    </source>
</evidence>
<evidence type="ECO:0000256" key="9">
    <source>
        <dbReference type="ARBA" id="ARBA00022723"/>
    </source>
</evidence>
<evidence type="ECO:0000256" key="13">
    <source>
        <dbReference type="ARBA" id="ARBA00023102"/>
    </source>
</evidence>
<dbReference type="EMBL" id="FONR01000002">
    <property type="protein sequence ID" value="SFE70675.1"/>
    <property type="molecule type" value="Genomic_DNA"/>
</dbReference>
<feature type="region of interest" description="Disordered" evidence="15">
    <location>
        <begin position="1"/>
        <end position="43"/>
    </location>
</feature>
<dbReference type="GO" id="GO:0000105">
    <property type="term" value="P:L-histidine biosynthetic process"/>
    <property type="evidence" value="ECO:0007669"/>
    <property type="project" value="UniProtKB-UniRule"/>
</dbReference>
<keyword evidence="13 14" id="KW-0368">Histidine biosynthesis</keyword>
<evidence type="ECO:0000256" key="1">
    <source>
        <dbReference type="ARBA" id="ARBA00000024"/>
    </source>
</evidence>
<feature type="binding site" evidence="14">
    <location>
        <position position="122"/>
    </location>
    <ligand>
        <name>Mg(2+)</name>
        <dbReference type="ChEBI" id="CHEBI:18420"/>
    </ligand>
</feature>
<comment type="similarity">
    <text evidence="5">In the C-terminal section; belongs to the PRA-PH family.</text>
</comment>
<dbReference type="InterPro" id="IPR038019">
    <property type="entry name" value="PRib_AMP_CycHydrolase_sf"/>
</dbReference>
<dbReference type="GO" id="GO:0008270">
    <property type="term" value="F:zinc ion binding"/>
    <property type="evidence" value="ECO:0007669"/>
    <property type="project" value="UniProtKB-UniRule"/>
</dbReference>
<dbReference type="Pfam" id="PF01502">
    <property type="entry name" value="PRA-CH"/>
    <property type="match status" value="1"/>
</dbReference>
<gene>
    <name evidence="14" type="primary">hisI</name>
    <name evidence="17" type="ORF">SAMN02787118_102337</name>
</gene>
<dbReference type="PANTHER" id="PTHR42945">
    <property type="entry name" value="HISTIDINE BIOSYNTHESIS BIFUNCTIONAL PROTEIN"/>
    <property type="match status" value="1"/>
</dbReference>
<feature type="domain" description="Phosphoribosyl-AMP cyclohydrolase" evidence="16">
    <location>
        <begin position="71"/>
        <end position="143"/>
    </location>
</feature>
<comment type="catalytic activity">
    <reaction evidence="1 14">
        <text>1-(5-phospho-beta-D-ribosyl)-5'-AMP + H2O = 1-(5-phospho-beta-D-ribosyl)-5-[(5-phospho-beta-D-ribosylamino)methylideneamino]imidazole-4-carboxamide</text>
        <dbReference type="Rhea" id="RHEA:20049"/>
        <dbReference type="ChEBI" id="CHEBI:15377"/>
        <dbReference type="ChEBI" id="CHEBI:58435"/>
        <dbReference type="ChEBI" id="CHEBI:59457"/>
        <dbReference type="EC" id="3.5.4.19"/>
    </reaction>
</comment>
<dbReference type="UniPathway" id="UPA00031">
    <property type="reaction ID" value="UER00008"/>
</dbReference>
<proteinExistence type="inferred from homology"/>
<organism evidence="17 18">
    <name type="scientific">Streptomyces mirabilis</name>
    <dbReference type="NCBI Taxonomy" id="68239"/>
    <lineage>
        <taxon>Bacteria</taxon>
        <taxon>Bacillati</taxon>
        <taxon>Actinomycetota</taxon>
        <taxon>Actinomycetes</taxon>
        <taxon>Kitasatosporales</taxon>
        <taxon>Streptomycetaceae</taxon>
        <taxon>Streptomyces</taxon>
    </lineage>
</organism>
<evidence type="ECO:0000256" key="5">
    <source>
        <dbReference type="ARBA" id="ARBA00007731"/>
    </source>
</evidence>
<feature type="binding site" evidence="14">
    <location>
        <position position="142"/>
    </location>
    <ligand>
        <name>Zn(2+)</name>
        <dbReference type="ChEBI" id="CHEBI:29105"/>
        <note>ligand shared between dimeric partners</note>
    </ligand>
</feature>
<feature type="binding site" evidence="14">
    <location>
        <position position="120"/>
    </location>
    <ligand>
        <name>Mg(2+)</name>
        <dbReference type="ChEBI" id="CHEBI:18420"/>
    </ligand>
</feature>
<comment type="cofactor">
    <cofactor evidence="14">
        <name>Zn(2+)</name>
        <dbReference type="ChEBI" id="CHEBI:29105"/>
    </cofactor>
    <text evidence="14">Binds 1 zinc ion per subunit.</text>
</comment>
<dbReference type="EC" id="3.5.4.19" evidence="14"/>
<feature type="binding site" evidence="14">
    <location>
        <position position="135"/>
    </location>
    <ligand>
        <name>Zn(2+)</name>
        <dbReference type="ChEBI" id="CHEBI:29105"/>
        <note>ligand shared between dimeric partners</note>
    </ligand>
</feature>
<evidence type="ECO:0000256" key="8">
    <source>
        <dbReference type="ARBA" id="ARBA00022605"/>
    </source>
</evidence>
<keyword evidence="7 14" id="KW-0963">Cytoplasm</keyword>
<reference evidence="17 18" key="1">
    <citation type="submission" date="2016-10" db="EMBL/GenBank/DDBJ databases">
        <authorList>
            <person name="de Groot N.N."/>
        </authorList>
    </citation>
    <scope>NUCLEOTIDE SEQUENCE [LARGE SCALE GENOMIC DNA]</scope>
    <source>
        <strain evidence="17 18">OK461</strain>
    </source>
</reference>
<sequence length="169" mass="17929">MDIGVQGAHGPACGQLAGASHGRGTMVGMTSTPPPSSPDGLDPEIAARLKRSADGLVPAIAQQYDTGEVLMLGWMDDEALHRTLTTGRCTYWSRSRREYWVKGDTSGHFQWVKSVALDCDADTILVQVDQVGAACHTGARTCFDEDVLLKEAAPVDTQGADSGVPSLDQ</sequence>
<evidence type="ECO:0000256" key="3">
    <source>
        <dbReference type="ARBA" id="ARBA00005169"/>
    </source>
</evidence>
<dbReference type="InterPro" id="IPR026660">
    <property type="entry name" value="PRA-CH"/>
</dbReference>
<dbReference type="FunFam" id="3.10.20.810:FF:000001">
    <property type="entry name" value="Histidine biosynthesis bifunctional protein HisIE"/>
    <property type="match status" value="1"/>
</dbReference>
<dbReference type="Proteomes" id="UP000181942">
    <property type="component" value="Unassembled WGS sequence"/>
</dbReference>
<dbReference type="GO" id="GO:0000287">
    <property type="term" value="F:magnesium ion binding"/>
    <property type="evidence" value="ECO:0007669"/>
    <property type="project" value="UniProtKB-UniRule"/>
</dbReference>
<keyword evidence="10 14" id="KW-0378">Hydrolase</keyword>
<protein>
    <recommendedName>
        <fullName evidence="14">Phosphoribosyl-AMP cyclohydrolase</fullName>
        <shortName evidence="14">PRA-CH</shortName>
        <ecNumber evidence="14">3.5.4.19</ecNumber>
    </recommendedName>
</protein>
<keyword evidence="11 14" id="KW-0862">Zinc</keyword>
<dbReference type="GO" id="GO:0004635">
    <property type="term" value="F:phosphoribosyl-AMP cyclohydrolase activity"/>
    <property type="evidence" value="ECO:0007669"/>
    <property type="project" value="UniProtKB-UniRule"/>
</dbReference>
<evidence type="ECO:0000256" key="11">
    <source>
        <dbReference type="ARBA" id="ARBA00022833"/>
    </source>
</evidence>
<evidence type="ECO:0000256" key="12">
    <source>
        <dbReference type="ARBA" id="ARBA00022842"/>
    </source>
</evidence>
<comment type="cofactor">
    <cofactor evidence="14">
        <name>Mg(2+)</name>
        <dbReference type="ChEBI" id="CHEBI:18420"/>
    </cofactor>
    <text evidence="14">Binds 1 Mg(2+) ion per subunit.</text>
</comment>
<evidence type="ECO:0000313" key="17">
    <source>
        <dbReference type="EMBL" id="SFE70675.1"/>
    </source>
</evidence>
<evidence type="ECO:0000259" key="16">
    <source>
        <dbReference type="Pfam" id="PF01502"/>
    </source>
</evidence>
<dbReference type="NCBIfam" id="NF000768">
    <property type="entry name" value="PRK00051.1"/>
    <property type="match status" value="1"/>
</dbReference>
<evidence type="ECO:0000256" key="6">
    <source>
        <dbReference type="ARBA" id="ARBA00008299"/>
    </source>
</evidence>
<comment type="pathway">
    <text evidence="4">Amino-acid biosynthesis; L-histidine biosynthesis; L-histidine from 5-phospho-alpha-D-ribose 1-diphosphate: step 2/9.</text>
</comment>